<organism evidence="1 2">
    <name type="scientific">Stackebrandtia albiflava</name>
    <dbReference type="NCBI Taxonomy" id="406432"/>
    <lineage>
        <taxon>Bacteria</taxon>
        <taxon>Bacillati</taxon>
        <taxon>Actinomycetota</taxon>
        <taxon>Actinomycetes</taxon>
        <taxon>Glycomycetales</taxon>
        <taxon>Glycomycetaceae</taxon>
        <taxon>Stackebrandtia</taxon>
    </lineage>
</organism>
<dbReference type="RefSeq" id="WP_158645611.1">
    <property type="nucleotide sequence ID" value="NZ_BAABIJ010000002.1"/>
</dbReference>
<name>A0A562V3B6_9ACTN</name>
<keyword evidence="2" id="KW-1185">Reference proteome</keyword>
<reference evidence="1 2" key="1">
    <citation type="journal article" date="2013" name="Stand. Genomic Sci.">
        <title>Genomic Encyclopedia of Type Strains, Phase I: The one thousand microbial genomes (KMG-I) project.</title>
        <authorList>
            <person name="Kyrpides N.C."/>
            <person name="Woyke T."/>
            <person name="Eisen J.A."/>
            <person name="Garrity G."/>
            <person name="Lilburn T.G."/>
            <person name="Beck B.J."/>
            <person name="Whitman W.B."/>
            <person name="Hugenholtz P."/>
            <person name="Klenk H.P."/>
        </authorList>
    </citation>
    <scope>NUCLEOTIDE SEQUENCE [LARGE SCALE GENOMIC DNA]</scope>
    <source>
        <strain evidence="1 2">DSM 45044</strain>
    </source>
</reference>
<comment type="caution">
    <text evidence="1">The sequence shown here is derived from an EMBL/GenBank/DDBJ whole genome shotgun (WGS) entry which is preliminary data.</text>
</comment>
<protein>
    <submittedName>
        <fullName evidence="1">Uncharacterized protein</fullName>
    </submittedName>
</protein>
<accession>A0A562V3B6</accession>
<dbReference type="Proteomes" id="UP000321617">
    <property type="component" value="Unassembled WGS sequence"/>
</dbReference>
<proteinExistence type="predicted"/>
<evidence type="ECO:0000313" key="1">
    <source>
        <dbReference type="EMBL" id="TWJ12297.1"/>
    </source>
</evidence>
<dbReference type="AlphaFoldDB" id="A0A562V3B6"/>
<dbReference type="EMBL" id="VLLL01000006">
    <property type="protein sequence ID" value="TWJ12297.1"/>
    <property type="molecule type" value="Genomic_DNA"/>
</dbReference>
<sequence length="50" mass="5268">MTLACGESLGFDDCEESALQHLDAPVYVNSLSLKNLHSGFEMLPAGGDAL</sequence>
<gene>
    <name evidence="1" type="ORF">LX16_3053</name>
</gene>
<evidence type="ECO:0000313" key="2">
    <source>
        <dbReference type="Proteomes" id="UP000321617"/>
    </source>
</evidence>